<reference evidence="1" key="1">
    <citation type="submission" date="2020-04" db="EMBL/GenBank/DDBJ databases">
        <authorList>
            <person name="Chiriac C."/>
            <person name="Salcher M."/>
            <person name="Ghai R."/>
            <person name="Kavagutti S V."/>
        </authorList>
    </citation>
    <scope>NUCLEOTIDE SEQUENCE</scope>
</reference>
<sequence>MSLAHHSNLSHLSDDELIRHVDNGLDKLTSTDIEIELLARFEKHSETLRDLSPVLEYIDAEALNAESIAADLIFAKQIRDLLAEHDHKDIDDLQISLEALAEIAANVRTTKFSTPNT</sequence>
<protein>
    <submittedName>
        <fullName evidence="1">Uncharacterized protein</fullName>
    </submittedName>
</protein>
<accession>A0A6J5P2P6</accession>
<organism evidence="1">
    <name type="scientific">uncultured Caudovirales phage</name>
    <dbReference type="NCBI Taxonomy" id="2100421"/>
    <lineage>
        <taxon>Viruses</taxon>
        <taxon>Duplodnaviria</taxon>
        <taxon>Heunggongvirae</taxon>
        <taxon>Uroviricota</taxon>
        <taxon>Caudoviricetes</taxon>
        <taxon>Peduoviridae</taxon>
        <taxon>Maltschvirus</taxon>
        <taxon>Maltschvirus maltsch</taxon>
    </lineage>
</organism>
<dbReference type="EMBL" id="LR796746">
    <property type="protein sequence ID" value="CAB4163618.1"/>
    <property type="molecule type" value="Genomic_DNA"/>
</dbReference>
<name>A0A6J5P2P6_9CAUD</name>
<gene>
    <name evidence="1" type="ORF">UFOVP814_41</name>
</gene>
<evidence type="ECO:0000313" key="1">
    <source>
        <dbReference type="EMBL" id="CAB4163618.1"/>
    </source>
</evidence>
<proteinExistence type="predicted"/>